<gene>
    <name evidence="2" type="ORF">SEA_PATIO_41</name>
</gene>
<feature type="region of interest" description="Disordered" evidence="1">
    <location>
        <begin position="176"/>
        <end position="199"/>
    </location>
</feature>
<organism evidence="2 3">
    <name type="scientific">Gordonia phage Patio</name>
    <dbReference type="NCBI Taxonomy" id="2041515"/>
    <lineage>
        <taxon>Viruses</taxon>
        <taxon>Duplodnaviria</taxon>
        <taxon>Heunggongvirae</taxon>
        <taxon>Uroviricota</taxon>
        <taxon>Caudoviricetes</taxon>
        <taxon>Zierdtviridae</taxon>
        <taxon>Emilbogenvirinae</taxon>
        <taxon>Skysandvirus</taxon>
        <taxon>Skysandvirus patio</taxon>
    </lineage>
</organism>
<name>A0A2D2W4V1_9CAUD</name>
<keyword evidence="3" id="KW-1185">Reference proteome</keyword>
<proteinExistence type="predicted"/>
<evidence type="ECO:0000313" key="3">
    <source>
        <dbReference type="Proteomes" id="UP000240586"/>
    </source>
</evidence>
<dbReference type="EMBL" id="MF919542">
    <property type="protein sequence ID" value="ATS93123.1"/>
    <property type="molecule type" value="Genomic_DNA"/>
</dbReference>
<accession>A0A2D2W4V1</accession>
<evidence type="ECO:0000256" key="1">
    <source>
        <dbReference type="SAM" id="MobiDB-lite"/>
    </source>
</evidence>
<sequence>MGTSFESLVERAKKRTKGRNRDPFVITIEGDDPIEVPYPDAIKSMNYERAETVYDQLRALLGVDFTRILDMVRGKDISVLQLLITEMWDFWDDDSHEVPGGKRGLIDLFDHFGREIMLDFREYWHGLDVLDYFDGTRSWFEFYEYLNGLRSYTRFKSALALDEDYAKSLKKRLDEMKADQDEEDEDGFGSTEWSPETRSQEDFTPVLGTLYSMLESIQEIPRTLIAVNGRKPPKAQKIPRPVSALDILELEDERDDMADLSARFGMRKPG</sequence>
<dbReference type="Proteomes" id="UP000240586">
    <property type="component" value="Segment"/>
</dbReference>
<protein>
    <submittedName>
        <fullName evidence="2">Tail assembly chaperone</fullName>
    </submittedName>
</protein>
<reference evidence="2 3" key="1">
    <citation type="submission" date="2017-09" db="EMBL/GenBank/DDBJ databases">
        <authorList>
            <person name="Choi Z."/>
            <person name="Grubb S."/>
            <person name="Kuchan S."/>
            <person name="Pennathur K."/>
            <person name="Roskowski K."/>
            <person name="Garlena R.A."/>
            <person name="Russell D.A."/>
            <person name="Pope W.H."/>
            <person name="Jacobs-Sera D."/>
            <person name="Hatfull G.F."/>
        </authorList>
    </citation>
    <scope>NUCLEOTIDE SEQUENCE [LARGE SCALE GENOMIC DNA]</scope>
</reference>
<evidence type="ECO:0000313" key="2">
    <source>
        <dbReference type="EMBL" id="ATS93123.1"/>
    </source>
</evidence>